<organism evidence="2">
    <name type="scientific">Dyadobacter sp. 676</name>
    <dbReference type="NCBI Taxonomy" id="3088362"/>
    <lineage>
        <taxon>Bacteria</taxon>
        <taxon>Pseudomonadati</taxon>
        <taxon>Bacteroidota</taxon>
        <taxon>Cytophagia</taxon>
        <taxon>Cytophagales</taxon>
        <taxon>Spirosomataceae</taxon>
        <taxon>Dyadobacter</taxon>
    </lineage>
</organism>
<dbReference type="Gene3D" id="1.20.58.520">
    <property type="entry name" value="Amidohydrolase"/>
    <property type="match status" value="1"/>
</dbReference>
<dbReference type="SUPFAM" id="SSF51338">
    <property type="entry name" value="Composite domain of metallo-dependent hydrolases"/>
    <property type="match status" value="1"/>
</dbReference>
<dbReference type="AlphaFoldDB" id="A0AAU8FGS9"/>
<dbReference type="PANTHER" id="PTHR43135">
    <property type="entry name" value="ALPHA-D-RIBOSE 1-METHYLPHOSPHONATE 5-TRIPHOSPHATE DIPHOSPHATASE"/>
    <property type="match status" value="1"/>
</dbReference>
<dbReference type="RefSeq" id="WP_353718228.1">
    <property type="nucleotide sequence ID" value="NZ_CP159289.1"/>
</dbReference>
<evidence type="ECO:0000259" key="1">
    <source>
        <dbReference type="Pfam" id="PF01979"/>
    </source>
</evidence>
<evidence type="ECO:0000313" key="2">
    <source>
        <dbReference type="EMBL" id="XCH22902.1"/>
    </source>
</evidence>
<dbReference type="GO" id="GO:0016810">
    <property type="term" value="F:hydrolase activity, acting on carbon-nitrogen (but not peptide) bonds"/>
    <property type="evidence" value="ECO:0007669"/>
    <property type="project" value="InterPro"/>
</dbReference>
<dbReference type="Pfam" id="PF01979">
    <property type="entry name" value="Amidohydro_1"/>
    <property type="match status" value="1"/>
</dbReference>
<reference evidence="2" key="1">
    <citation type="submission" date="2024-06" db="EMBL/GenBank/DDBJ databases">
        <title>Sequencing and assembly of the genome of Dyadobacter sp. strain 676, a symbiont of Cyamopsis tetragonoloba.</title>
        <authorList>
            <person name="Guro P."/>
            <person name="Sazanova A."/>
            <person name="Kuznetsova I."/>
            <person name="Belimov A."/>
            <person name="Safronova V."/>
        </authorList>
    </citation>
    <scope>NUCLEOTIDE SEQUENCE</scope>
    <source>
        <strain evidence="2">676</strain>
    </source>
</reference>
<sequence>MRFHAAITFSFTRHGKFKIFPKRMIVKLRDLFPPAVCQFAFVLLAAGFAGCGRETDGTGGLARIREINQKEIVSKQGIFAITGATVVDGTGRPAVADGCVIVSNGTITAVGKRGDIGIPGDAQIVNAAGLTLLPGFIDSHFHLDGVHGLPARFLQNGVTSLRDPGAWIEMYDGERNSGQPVPRLFLAGPHLDMFPPAYPRDAYVVRDADEAVREVNRLADRGASVIKVYYRLPPAIIREVCKAAHARGLPVTAHLETTEAREAIEAGLDGVEHITSFGLSLVPQIEGEKYRQMVMADNNARKQGRYEVWKNIDPDDPMTDSLGIFLRNRGTFVSPTLGAFEYQAAAGQPFDTARLEGFIKMKKITGKLHRAGARIVVGSHSMIPYAETGWAFQREMELLVDSGLSPAEVISAATLQNARFFRIDDRLGSIEKGKQADLVLIKGDPLKNISVTRNVSKVMLNGVWVKQAE</sequence>
<dbReference type="PANTHER" id="PTHR43135:SF3">
    <property type="entry name" value="ALPHA-D-RIBOSE 1-METHYLPHOSPHONATE 5-TRIPHOSPHATE DIPHOSPHATASE"/>
    <property type="match status" value="1"/>
</dbReference>
<gene>
    <name evidence="2" type="ORF">ABV298_21560</name>
</gene>
<accession>A0AAU8FGS9</accession>
<name>A0AAU8FGS9_9BACT</name>
<dbReference type="InterPro" id="IPR006680">
    <property type="entry name" value="Amidohydro-rel"/>
</dbReference>
<dbReference type="EMBL" id="CP159289">
    <property type="protein sequence ID" value="XCH22902.1"/>
    <property type="molecule type" value="Genomic_DNA"/>
</dbReference>
<dbReference type="Gene3D" id="3.30.110.90">
    <property type="entry name" value="Amidohydrolase"/>
    <property type="match status" value="1"/>
</dbReference>
<dbReference type="InterPro" id="IPR032466">
    <property type="entry name" value="Metal_Hydrolase"/>
</dbReference>
<dbReference type="InterPro" id="IPR011059">
    <property type="entry name" value="Metal-dep_hydrolase_composite"/>
</dbReference>
<dbReference type="InterPro" id="IPR051781">
    <property type="entry name" value="Metallo-dep_Hydrolase"/>
</dbReference>
<feature type="domain" description="Amidohydrolase-related" evidence="1">
    <location>
        <begin position="131"/>
        <end position="465"/>
    </location>
</feature>
<proteinExistence type="predicted"/>
<dbReference type="SUPFAM" id="SSF51556">
    <property type="entry name" value="Metallo-dependent hydrolases"/>
    <property type="match status" value="1"/>
</dbReference>
<dbReference type="Gene3D" id="2.30.40.10">
    <property type="entry name" value="Urease, subunit C, domain 1"/>
    <property type="match status" value="1"/>
</dbReference>
<protein>
    <submittedName>
        <fullName evidence="2">Amidohydrolase family protein</fullName>
    </submittedName>
</protein>
<dbReference type="Gene3D" id="3.40.50.10910">
    <property type="entry name" value="Amidohydrolase"/>
    <property type="match status" value="1"/>
</dbReference>